<dbReference type="EMBL" id="KV440985">
    <property type="protein sequence ID" value="OAD71617.1"/>
    <property type="molecule type" value="Genomic_DNA"/>
</dbReference>
<dbReference type="VEuPathDB" id="FungiDB:PHYBLDRAFT_70051"/>
<evidence type="ECO:0008006" key="3">
    <source>
        <dbReference type="Google" id="ProtNLM"/>
    </source>
</evidence>
<dbReference type="AlphaFoldDB" id="A0A167M2Y5"/>
<dbReference type="RefSeq" id="XP_018289657.1">
    <property type="nucleotide sequence ID" value="XM_018442205.1"/>
</dbReference>
<dbReference type="GeneID" id="29003111"/>
<dbReference type="OrthoDB" id="2422867at2759"/>
<dbReference type="InParanoid" id="A0A167M2Y5"/>
<gene>
    <name evidence="1" type="ORF">PHYBLDRAFT_70051</name>
</gene>
<proteinExistence type="predicted"/>
<keyword evidence="2" id="KW-1185">Reference proteome</keyword>
<evidence type="ECO:0000313" key="2">
    <source>
        <dbReference type="Proteomes" id="UP000077315"/>
    </source>
</evidence>
<name>A0A167M2Y5_PHYB8</name>
<evidence type="ECO:0000313" key="1">
    <source>
        <dbReference type="EMBL" id="OAD71617.1"/>
    </source>
</evidence>
<dbReference type="Proteomes" id="UP000077315">
    <property type="component" value="Unassembled WGS sequence"/>
</dbReference>
<sequence>MALVTRHLENNNDVSTIFNSLKICGYTNVVCHDIENIKQHFGKDYEGKEIFGFITTLQDLDFYIRYTVDNTDDKRINMVFFVYKNVIEEAERMPEMIIIHATYKTNSHRMTFVNIADTSNVTGKSCRTLKTFPIAGAWVEYEMVENYLWVLRCLCDAVWPDVKDNNRGNNLLPMMKGEESSEKRELLETLAEFIGKIALKCEMPEEVKKEADRYLEFAKENCKDQEKTANKKNWINMYVYKYPHFGNRTSNCAESAHASLKHSLGTSSGKLMTVTLKVKKWYQKLVDDCKCRLMTECLEESTEVVFEIFGIVYGLVSQ</sequence>
<accession>A0A167M2Y5</accession>
<reference evidence="2" key="1">
    <citation type="submission" date="2015-06" db="EMBL/GenBank/DDBJ databases">
        <title>Expansion of signal transduction pathways in fungi by whole-genome duplication.</title>
        <authorList>
            <consortium name="DOE Joint Genome Institute"/>
            <person name="Corrochano L.M."/>
            <person name="Kuo A."/>
            <person name="Marcet-Houben M."/>
            <person name="Polaino S."/>
            <person name="Salamov A."/>
            <person name="Villalobos J.M."/>
            <person name="Alvarez M.I."/>
            <person name="Avalos J."/>
            <person name="Benito E.P."/>
            <person name="Benoit I."/>
            <person name="Burger G."/>
            <person name="Camino L.P."/>
            <person name="Canovas D."/>
            <person name="Cerda-Olmedo E."/>
            <person name="Cheng J.-F."/>
            <person name="Dominguez A."/>
            <person name="Elias M."/>
            <person name="Eslava A.P."/>
            <person name="Glaser F."/>
            <person name="Grimwood J."/>
            <person name="Gutierrez G."/>
            <person name="Heitman J."/>
            <person name="Henrissat B."/>
            <person name="Iturriaga E.A."/>
            <person name="Lang B.F."/>
            <person name="Lavin J.L."/>
            <person name="Lee S."/>
            <person name="Li W."/>
            <person name="Lindquist E."/>
            <person name="Lopez-Garcia S."/>
            <person name="Luque E.M."/>
            <person name="Marcos A.T."/>
            <person name="Martin J."/>
            <person name="McCluskey K."/>
            <person name="Medina H.R."/>
            <person name="Miralles-Duran A."/>
            <person name="Miyazaki A."/>
            <person name="Munoz-Torres E."/>
            <person name="Oguiza J.A."/>
            <person name="Ohm R."/>
            <person name="Olmedo M."/>
            <person name="Orejas M."/>
            <person name="Ortiz-Castellanos L."/>
            <person name="Pisabarro A.G."/>
            <person name="Rodriguez-Romero J."/>
            <person name="Ruiz-Herrera J."/>
            <person name="Ruiz-Vazquez R."/>
            <person name="Sanz C."/>
            <person name="Schackwitz W."/>
            <person name="Schmutz J."/>
            <person name="Shahriari M."/>
            <person name="Shelest E."/>
            <person name="Silva-Franco F."/>
            <person name="Soanes D."/>
            <person name="Syed K."/>
            <person name="Tagua V.G."/>
            <person name="Talbot N.J."/>
            <person name="Thon M."/>
            <person name="De vries R.P."/>
            <person name="Wiebenga A."/>
            <person name="Yadav J.S."/>
            <person name="Braun E.L."/>
            <person name="Baker S."/>
            <person name="Garre V."/>
            <person name="Horwitz B."/>
            <person name="Torres-Martinez S."/>
            <person name="Idnurm A."/>
            <person name="Herrera-Estrella A."/>
            <person name="Gabaldon T."/>
            <person name="Grigoriev I.V."/>
        </authorList>
    </citation>
    <scope>NUCLEOTIDE SEQUENCE [LARGE SCALE GENOMIC DNA]</scope>
    <source>
        <strain evidence="2">NRRL 1555(-)</strain>
    </source>
</reference>
<organism evidence="1 2">
    <name type="scientific">Phycomyces blakesleeanus (strain ATCC 8743b / DSM 1359 / FGSC 10004 / NBRC 33097 / NRRL 1555)</name>
    <dbReference type="NCBI Taxonomy" id="763407"/>
    <lineage>
        <taxon>Eukaryota</taxon>
        <taxon>Fungi</taxon>
        <taxon>Fungi incertae sedis</taxon>
        <taxon>Mucoromycota</taxon>
        <taxon>Mucoromycotina</taxon>
        <taxon>Mucoromycetes</taxon>
        <taxon>Mucorales</taxon>
        <taxon>Phycomycetaceae</taxon>
        <taxon>Phycomyces</taxon>
    </lineage>
</organism>
<protein>
    <recommendedName>
        <fullName evidence="3">MULE transposase domain-containing protein</fullName>
    </recommendedName>
</protein>